<dbReference type="GO" id="GO:0010181">
    <property type="term" value="F:FMN binding"/>
    <property type="evidence" value="ECO:0007669"/>
    <property type="project" value="TreeGrafter"/>
</dbReference>
<reference evidence="2 3" key="1">
    <citation type="submission" date="2014-03" db="EMBL/GenBank/DDBJ databases">
        <title>The draft genome sequence of Marivita geojedonensis KCTC 23882.</title>
        <authorList>
            <person name="Lai Q."/>
            <person name="Shao Z."/>
        </authorList>
    </citation>
    <scope>NUCLEOTIDE SEQUENCE [LARGE SCALE GENOMIC DNA]</scope>
    <source>
        <strain evidence="2 3">DPG-138</strain>
    </source>
</reference>
<organism evidence="2 3">
    <name type="scientific">Marivita geojedonensis</name>
    <dbReference type="NCBI Taxonomy" id="1123756"/>
    <lineage>
        <taxon>Bacteria</taxon>
        <taxon>Pseudomonadati</taxon>
        <taxon>Pseudomonadota</taxon>
        <taxon>Alphaproteobacteria</taxon>
        <taxon>Rhodobacterales</taxon>
        <taxon>Roseobacteraceae</taxon>
        <taxon>Marivita</taxon>
    </lineage>
</organism>
<accession>A0A1X4NQS7</accession>
<keyword evidence="3" id="KW-1185">Reference proteome</keyword>
<dbReference type="PANTHER" id="PTHR30543">
    <property type="entry name" value="CHROMATE REDUCTASE"/>
    <property type="match status" value="1"/>
</dbReference>
<dbReference type="Proteomes" id="UP000193926">
    <property type="component" value="Unassembled WGS sequence"/>
</dbReference>
<dbReference type="EMBL" id="JFKC01000001">
    <property type="protein sequence ID" value="OSQ53303.1"/>
    <property type="molecule type" value="Genomic_DNA"/>
</dbReference>
<dbReference type="InterPro" id="IPR005025">
    <property type="entry name" value="FMN_Rdtase-like_dom"/>
</dbReference>
<evidence type="ECO:0000313" key="2">
    <source>
        <dbReference type="EMBL" id="OSQ53303.1"/>
    </source>
</evidence>
<dbReference type="GO" id="GO:0016491">
    <property type="term" value="F:oxidoreductase activity"/>
    <property type="evidence" value="ECO:0007669"/>
    <property type="project" value="InterPro"/>
</dbReference>
<dbReference type="Gene3D" id="3.40.50.360">
    <property type="match status" value="1"/>
</dbReference>
<dbReference type="RefSeq" id="WP_085634970.1">
    <property type="nucleotide sequence ID" value="NZ_JFKC01000001.1"/>
</dbReference>
<dbReference type="PANTHER" id="PTHR30543:SF21">
    <property type="entry name" value="NAD(P)H-DEPENDENT FMN REDUCTASE LOT6"/>
    <property type="match status" value="1"/>
</dbReference>
<dbReference type="AlphaFoldDB" id="A0A1X4NQS7"/>
<sequence>MSDLKLVGLCGSLRNASTNRLLMKEAARRFGEAEFVEGDLRLPLYDGDLESGAGIPDEVQSLADLIASADAVIVATPEYNKGISGVLKNALDWVSRTDGNPWLDKPVAIMSAAAGRAGGERSQNMARLCLTPFRPLLVPGPEVLVGATASQWDDEGRLINERNAKALDDLMRILRRFAEVNRSA</sequence>
<dbReference type="InterPro" id="IPR050712">
    <property type="entry name" value="NAD(P)H-dep_reductase"/>
</dbReference>
<dbReference type="GO" id="GO:0005829">
    <property type="term" value="C:cytosol"/>
    <property type="evidence" value="ECO:0007669"/>
    <property type="project" value="TreeGrafter"/>
</dbReference>
<evidence type="ECO:0000259" key="1">
    <source>
        <dbReference type="Pfam" id="PF03358"/>
    </source>
</evidence>
<dbReference type="Pfam" id="PF03358">
    <property type="entry name" value="FMN_red"/>
    <property type="match status" value="1"/>
</dbReference>
<evidence type="ECO:0000313" key="3">
    <source>
        <dbReference type="Proteomes" id="UP000193926"/>
    </source>
</evidence>
<dbReference type="InterPro" id="IPR029039">
    <property type="entry name" value="Flavoprotein-like_sf"/>
</dbReference>
<proteinExistence type="predicted"/>
<gene>
    <name evidence="2" type="ORF">MGEO_01770</name>
</gene>
<dbReference type="STRING" id="1123756.MGEO_01770"/>
<comment type="caution">
    <text evidence="2">The sequence shown here is derived from an EMBL/GenBank/DDBJ whole genome shotgun (WGS) entry which is preliminary data.</text>
</comment>
<protein>
    <submittedName>
        <fullName evidence="2">NADPH-dependent FMN reductase</fullName>
    </submittedName>
</protein>
<dbReference type="OrthoDB" id="9812295at2"/>
<dbReference type="SUPFAM" id="SSF52218">
    <property type="entry name" value="Flavoproteins"/>
    <property type="match status" value="1"/>
</dbReference>
<feature type="domain" description="NADPH-dependent FMN reductase-like" evidence="1">
    <location>
        <begin position="5"/>
        <end position="147"/>
    </location>
</feature>
<name>A0A1X4NQS7_9RHOB</name>